<evidence type="ECO:0000256" key="1">
    <source>
        <dbReference type="SAM" id="MobiDB-lite"/>
    </source>
</evidence>
<organism evidence="3">
    <name type="scientific">Methyloraptor flagellatus</name>
    <dbReference type="NCBI Taxonomy" id="3162530"/>
    <lineage>
        <taxon>Bacteria</taxon>
        <taxon>Pseudomonadati</taxon>
        <taxon>Pseudomonadota</taxon>
        <taxon>Alphaproteobacteria</taxon>
        <taxon>Hyphomicrobiales</taxon>
        <taxon>Ancalomicrobiaceae</taxon>
        <taxon>Methyloraptor</taxon>
    </lineage>
</organism>
<protein>
    <submittedName>
        <fullName evidence="3">RNA-binding protein</fullName>
    </submittedName>
</protein>
<dbReference type="SUPFAM" id="SSF64376">
    <property type="entry name" value="YlxR-like"/>
    <property type="match status" value="1"/>
</dbReference>
<dbReference type="AlphaFoldDB" id="A0AAU7X7W6"/>
<dbReference type="KEGG" id="mflg:ABS361_18060"/>
<dbReference type="Gene3D" id="3.30.1230.10">
    <property type="entry name" value="YlxR-like"/>
    <property type="match status" value="1"/>
</dbReference>
<dbReference type="Pfam" id="PF04296">
    <property type="entry name" value="YlxR"/>
    <property type="match status" value="1"/>
</dbReference>
<feature type="region of interest" description="Disordered" evidence="1">
    <location>
        <begin position="201"/>
        <end position="232"/>
    </location>
</feature>
<dbReference type="RefSeq" id="WP_407049040.1">
    <property type="nucleotide sequence ID" value="NZ_CP158568.1"/>
</dbReference>
<dbReference type="SUPFAM" id="SSF55315">
    <property type="entry name" value="L30e-like"/>
    <property type="match status" value="1"/>
</dbReference>
<name>A0AAU7X7W6_9HYPH</name>
<dbReference type="Gene3D" id="3.30.1330.30">
    <property type="match status" value="1"/>
</dbReference>
<gene>
    <name evidence="3" type="ORF">ABS361_18060</name>
</gene>
<evidence type="ECO:0000313" key="3">
    <source>
        <dbReference type="EMBL" id="XBY43944.1"/>
    </source>
</evidence>
<evidence type="ECO:0000259" key="2">
    <source>
        <dbReference type="Pfam" id="PF04296"/>
    </source>
</evidence>
<reference evidence="3" key="1">
    <citation type="submission" date="2024-06" db="EMBL/GenBank/DDBJ databases">
        <title>Methylostella associata gen. nov., sp. nov., a novel Ancalomicrobiaceae-affiliated facultatively methylotrophic bacteria that feed on methanotrophs of the genus Methylococcus.</title>
        <authorList>
            <person name="Saltykova V."/>
            <person name="Danilova O.V."/>
            <person name="Oshkin I.Y."/>
            <person name="Belova S.E."/>
            <person name="Pimenov N.V."/>
            <person name="Dedysh S.N."/>
        </authorList>
    </citation>
    <scope>NUCLEOTIDE SEQUENCE</scope>
    <source>
        <strain evidence="3">S20</strain>
    </source>
</reference>
<dbReference type="NCBIfam" id="NF006622">
    <property type="entry name" value="PRK09190.1"/>
    <property type="match status" value="1"/>
</dbReference>
<proteinExistence type="predicted"/>
<dbReference type="PANTHER" id="PTHR34215:SF1">
    <property type="entry name" value="YLXR DOMAIN-CONTAINING PROTEIN"/>
    <property type="match status" value="1"/>
</dbReference>
<dbReference type="InterPro" id="IPR029064">
    <property type="entry name" value="Ribosomal_eL30-like_sf"/>
</dbReference>
<dbReference type="InterPro" id="IPR037465">
    <property type="entry name" value="YlxR"/>
</dbReference>
<dbReference type="EMBL" id="CP158568">
    <property type="protein sequence ID" value="XBY43944.1"/>
    <property type="molecule type" value="Genomic_DNA"/>
</dbReference>
<accession>A0AAU7X7W6</accession>
<dbReference type="InterPro" id="IPR007393">
    <property type="entry name" value="YlxR_dom"/>
</dbReference>
<sequence length="232" mass="24411">MPRKNEPLERMCLVTREVKPVGEMIRFVLGPDGAVVPDLKRTLPGRGVWVGASRDVLATAVKKRLFGRGFGEEAKADAALVDLVDRLLTEAALGNLGLARKAGQVVTGFAKVEATVGKGQALGLIHAAEAGDDGVEKIAAALRRRGASAAGIPVLRCFTSGQLDLALGRENVVHAALLSGQASKSFLERVDLLRRYRGGVPATVTDRDGDEPGSDPVGMQNPGTEGLVNEEE</sequence>
<dbReference type="CDD" id="cd00279">
    <property type="entry name" value="YlxR"/>
    <property type="match status" value="1"/>
</dbReference>
<feature type="domain" description="YlxR" evidence="2">
    <location>
        <begin position="10"/>
        <end position="75"/>
    </location>
</feature>
<dbReference type="InterPro" id="IPR035931">
    <property type="entry name" value="YlxR-like_sf"/>
</dbReference>
<dbReference type="PANTHER" id="PTHR34215">
    <property type="entry name" value="BLL0784 PROTEIN"/>
    <property type="match status" value="1"/>
</dbReference>